<organism evidence="1 2">
    <name type="scientific">Paraglomus brasilianum</name>
    <dbReference type="NCBI Taxonomy" id="144538"/>
    <lineage>
        <taxon>Eukaryota</taxon>
        <taxon>Fungi</taxon>
        <taxon>Fungi incertae sedis</taxon>
        <taxon>Mucoromycota</taxon>
        <taxon>Glomeromycotina</taxon>
        <taxon>Glomeromycetes</taxon>
        <taxon>Paraglomerales</taxon>
        <taxon>Paraglomeraceae</taxon>
        <taxon>Paraglomus</taxon>
    </lineage>
</organism>
<gene>
    <name evidence="1" type="ORF">PBRASI_LOCUS6726</name>
</gene>
<dbReference type="OrthoDB" id="2427867at2759"/>
<sequence>MRVLEVLPQGCQPGRAMLSGTFPHDVEGFCYPLTMEVGYKSVVGLDAVKGLKMKQEPNPRPYKRRIEQNIRTLILISKLGSLMTNADISLYNALKTNLRHINLSKLSWHDPEANMIISNDSTLVKNLGVRQKQLFLEPLPDVLMNIVHNKKWKEGDVKLLERTNRILSILEGVWNNPAFATSKMHGSQSEGTYITDIIVPLLQASLDDLPNGSICMSTAECQSIASKVRKSLGVNEEESSHSPRVPIGKKPNVMVMEKCGGKIFELAYVESSQVICTNSKKEDDSIKLWRETLDGISLVSITCRPTSNQFGIVGIQVAGEDLCLNVLVRDANGIPRYFHLIQAQIPFTKSTSWHVKPLIHLLLTLRNITIVNKSLLMQALKHANTHPPRNANLSPTVSSPLYD</sequence>
<accession>A0A9N9C109</accession>
<reference evidence="1" key="1">
    <citation type="submission" date="2021-06" db="EMBL/GenBank/DDBJ databases">
        <authorList>
            <person name="Kallberg Y."/>
            <person name="Tangrot J."/>
            <person name="Rosling A."/>
        </authorList>
    </citation>
    <scope>NUCLEOTIDE SEQUENCE</scope>
    <source>
        <strain evidence="1">BR232B</strain>
    </source>
</reference>
<dbReference type="AlphaFoldDB" id="A0A9N9C109"/>
<proteinExistence type="predicted"/>
<evidence type="ECO:0000313" key="2">
    <source>
        <dbReference type="Proteomes" id="UP000789739"/>
    </source>
</evidence>
<keyword evidence="2" id="KW-1185">Reference proteome</keyword>
<protein>
    <submittedName>
        <fullName evidence="1">6889_t:CDS:1</fullName>
    </submittedName>
</protein>
<name>A0A9N9C109_9GLOM</name>
<comment type="caution">
    <text evidence="1">The sequence shown here is derived from an EMBL/GenBank/DDBJ whole genome shotgun (WGS) entry which is preliminary data.</text>
</comment>
<dbReference type="Proteomes" id="UP000789739">
    <property type="component" value="Unassembled WGS sequence"/>
</dbReference>
<evidence type="ECO:0000313" key="1">
    <source>
        <dbReference type="EMBL" id="CAG8583068.1"/>
    </source>
</evidence>
<dbReference type="EMBL" id="CAJVPI010000930">
    <property type="protein sequence ID" value="CAG8583068.1"/>
    <property type="molecule type" value="Genomic_DNA"/>
</dbReference>